<keyword evidence="2" id="KW-1133">Transmembrane helix</keyword>
<dbReference type="AlphaFoldDB" id="A0A2T7NWW1"/>
<sequence>MDRIGATLKQRYSKPCCIKVGIGVGVAVLLLVVVVVAATVASSNRSSSGADDGNGGGGGGSSNEAQFESTAAVSQLVTQGPKQTKLENTFLVKLDSDGFHQLLAVDDSTQTYVAEIDKNEYFNLYIIVDFKKRQHVYVGVEKSENNVRTAIVETRVLFCHNSPFDVNFNGLFTSASRLRVRNSAGGKTYTEQVSGRPVTLDVSDAGSYSMSTILTTVFIVSNCSGDTTETFDTPTCSSVACPSLPELESAQSLNQACKNFRKCNYYMGRCDNYWAASTYDQRPYCVCRSEVLEDLKNINCPRTANDGGECELPKRNLVDFEAYAPCYCKYQISRIYPTSNTSGSVGWVVNAIFTTAPARSYKQCPC</sequence>
<feature type="compositionally biased region" description="Gly residues" evidence="1">
    <location>
        <begin position="52"/>
        <end position="61"/>
    </location>
</feature>
<keyword evidence="2" id="KW-0472">Membrane</keyword>
<protein>
    <submittedName>
        <fullName evidence="3">Uncharacterized protein</fullName>
    </submittedName>
</protein>
<evidence type="ECO:0000313" key="4">
    <source>
        <dbReference type="Proteomes" id="UP000245119"/>
    </source>
</evidence>
<name>A0A2T7NWW1_POMCA</name>
<dbReference type="EMBL" id="PZQS01000008">
    <property type="protein sequence ID" value="PVD25659.1"/>
    <property type="molecule type" value="Genomic_DNA"/>
</dbReference>
<keyword evidence="4" id="KW-1185">Reference proteome</keyword>
<evidence type="ECO:0000256" key="1">
    <source>
        <dbReference type="SAM" id="MobiDB-lite"/>
    </source>
</evidence>
<gene>
    <name evidence="3" type="ORF">C0Q70_13318</name>
</gene>
<keyword evidence="2" id="KW-0812">Transmembrane</keyword>
<organism evidence="3 4">
    <name type="scientific">Pomacea canaliculata</name>
    <name type="common">Golden apple snail</name>
    <dbReference type="NCBI Taxonomy" id="400727"/>
    <lineage>
        <taxon>Eukaryota</taxon>
        <taxon>Metazoa</taxon>
        <taxon>Spiralia</taxon>
        <taxon>Lophotrochozoa</taxon>
        <taxon>Mollusca</taxon>
        <taxon>Gastropoda</taxon>
        <taxon>Caenogastropoda</taxon>
        <taxon>Architaenioglossa</taxon>
        <taxon>Ampullarioidea</taxon>
        <taxon>Ampullariidae</taxon>
        <taxon>Pomacea</taxon>
    </lineage>
</organism>
<evidence type="ECO:0000313" key="3">
    <source>
        <dbReference type="EMBL" id="PVD25659.1"/>
    </source>
</evidence>
<reference evidence="3 4" key="1">
    <citation type="submission" date="2018-04" db="EMBL/GenBank/DDBJ databases">
        <title>The genome of golden apple snail Pomacea canaliculata provides insight into stress tolerance and invasive adaptation.</title>
        <authorList>
            <person name="Liu C."/>
            <person name="Liu B."/>
            <person name="Ren Y."/>
            <person name="Zhang Y."/>
            <person name="Wang H."/>
            <person name="Li S."/>
            <person name="Jiang F."/>
            <person name="Yin L."/>
            <person name="Zhang G."/>
            <person name="Qian W."/>
            <person name="Fan W."/>
        </authorList>
    </citation>
    <scope>NUCLEOTIDE SEQUENCE [LARGE SCALE GENOMIC DNA]</scope>
    <source>
        <strain evidence="3">SZHN2017</strain>
        <tissue evidence="3">Muscle</tissue>
    </source>
</reference>
<comment type="caution">
    <text evidence="3">The sequence shown here is derived from an EMBL/GenBank/DDBJ whole genome shotgun (WGS) entry which is preliminary data.</text>
</comment>
<evidence type="ECO:0000256" key="2">
    <source>
        <dbReference type="SAM" id="Phobius"/>
    </source>
</evidence>
<feature type="region of interest" description="Disordered" evidence="1">
    <location>
        <begin position="44"/>
        <end position="64"/>
    </location>
</feature>
<proteinExistence type="predicted"/>
<accession>A0A2T7NWW1</accession>
<dbReference type="Proteomes" id="UP000245119">
    <property type="component" value="Linkage Group LG8"/>
</dbReference>
<dbReference type="OrthoDB" id="6155993at2759"/>
<feature type="transmembrane region" description="Helical" evidence="2">
    <location>
        <begin position="20"/>
        <end position="41"/>
    </location>
</feature>